<reference evidence="6" key="1">
    <citation type="submission" date="2012-12" db="EMBL/GenBank/DDBJ databases">
        <authorList>
            <person name="Hellsten U."/>
            <person name="Grimwood J."/>
            <person name="Chapman J.A."/>
            <person name="Shapiro H."/>
            <person name="Aerts A."/>
            <person name="Otillar R.P."/>
            <person name="Terry A.Y."/>
            <person name="Boore J.L."/>
            <person name="Simakov O."/>
            <person name="Marletaz F."/>
            <person name="Cho S.-J."/>
            <person name="Edsinger-Gonzales E."/>
            <person name="Havlak P."/>
            <person name="Kuo D.-H."/>
            <person name="Larsson T."/>
            <person name="Lv J."/>
            <person name="Arendt D."/>
            <person name="Savage R."/>
            <person name="Osoegawa K."/>
            <person name="de Jong P."/>
            <person name="Lindberg D.R."/>
            <person name="Seaver E.C."/>
            <person name="Weisblat D.A."/>
            <person name="Putnam N.H."/>
            <person name="Grigoriev I.V."/>
            <person name="Rokhsar D.S."/>
        </authorList>
    </citation>
    <scope>NUCLEOTIDE SEQUENCE</scope>
    <source>
        <strain evidence="6">I ESC-2004</strain>
    </source>
</reference>
<dbReference type="NCBIfam" id="TIGR02429">
    <property type="entry name" value="pcaI_scoA_fam"/>
    <property type="match status" value="1"/>
</dbReference>
<dbReference type="EnsemblMetazoa" id="CapteT20744">
    <property type="protein sequence ID" value="CapteP20744"/>
    <property type="gene ID" value="CapteG20744"/>
</dbReference>
<evidence type="ECO:0000256" key="2">
    <source>
        <dbReference type="ARBA" id="ARBA00022679"/>
    </source>
</evidence>
<name>X2A9R1_CAPTE</name>
<dbReference type="FunFam" id="3.40.1080.10:FF:000001">
    <property type="entry name" value="Succinyl-coa:3-ketoacid-coenzyme a transferase subunit b"/>
    <property type="match status" value="1"/>
</dbReference>
<dbReference type="AlphaFoldDB" id="X2A9R1"/>
<evidence type="ECO:0000256" key="3">
    <source>
        <dbReference type="PIRNR" id="PIRNR000858"/>
    </source>
</evidence>
<dbReference type="OrthoDB" id="1933379at2759"/>
<comment type="catalytic activity">
    <reaction evidence="3">
        <text>a 3-oxo acid + succinyl-CoA = a 3-oxoacyl-CoA + succinate</text>
        <dbReference type="Rhea" id="RHEA:24564"/>
        <dbReference type="ChEBI" id="CHEBI:30031"/>
        <dbReference type="ChEBI" id="CHEBI:35973"/>
        <dbReference type="ChEBI" id="CHEBI:57292"/>
        <dbReference type="ChEBI" id="CHEBI:90726"/>
        <dbReference type="EC" id="2.8.3.5"/>
    </reaction>
</comment>
<evidence type="ECO:0000313" key="5">
    <source>
        <dbReference type="EnsemblMetazoa" id="CapteP20744"/>
    </source>
</evidence>
<proteinExistence type="inferred from homology"/>
<keyword evidence="3" id="KW-0496">Mitochondrion</keyword>
<comment type="pathway">
    <text evidence="3">Ketone metabolism; succinyl-CoA degradation; acetoacetyl-CoA from succinyl-CoA: step 1/1.</text>
</comment>
<dbReference type="InterPro" id="IPR037171">
    <property type="entry name" value="NagB/RpiA_transferase-like"/>
</dbReference>
<keyword evidence="2 3" id="KW-0808">Transferase</keyword>
<dbReference type="PANTHER" id="PTHR13707:SF23">
    <property type="entry name" value="SUCCINYL-COA:3-KETOACID-COENZYME A TRANSFERASE"/>
    <property type="match status" value="1"/>
</dbReference>
<evidence type="ECO:0000256" key="1">
    <source>
        <dbReference type="ARBA" id="ARBA00007154"/>
    </source>
</evidence>
<comment type="similarity">
    <text evidence="1 3">Belongs to the 3-oxoacid CoA-transferase family.</text>
</comment>
<dbReference type="PIRSF" id="PIRSF000858">
    <property type="entry name" value="SCOT-t"/>
    <property type="match status" value="1"/>
</dbReference>
<evidence type="ECO:0000256" key="4">
    <source>
        <dbReference type="PIRSR" id="PIRSR000858-1"/>
    </source>
</evidence>
<dbReference type="Gene3D" id="3.40.1080.10">
    <property type="entry name" value="Glutaconate Coenzyme A-transferase"/>
    <property type="match status" value="2"/>
</dbReference>
<dbReference type="OMA" id="VKTMGQI"/>
<dbReference type="InterPro" id="IPR004164">
    <property type="entry name" value="CoA_transf_AS"/>
</dbReference>
<dbReference type="SMART" id="SM00882">
    <property type="entry name" value="CoA_trans"/>
    <property type="match status" value="2"/>
</dbReference>
<dbReference type="EMBL" id="AMQN01000209">
    <property type="status" value="NOT_ANNOTATED_CDS"/>
    <property type="molecule type" value="Genomic_DNA"/>
</dbReference>
<dbReference type="InterPro" id="IPR014388">
    <property type="entry name" value="3-oxoacid_CoA-transferase"/>
</dbReference>
<dbReference type="Proteomes" id="UP000014760">
    <property type="component" value="Unassembled WGS sequence"/>
</dbReference>
<dbReference type="HOGENOM" id="CLU_019942_1_2_1"/>
<dbReference type="GO" id="GO:0046952">
    <property type="term" value="P:ketone body catabolic process"/>
    <property type="evidence" value="ECO:0007669"/>
    <property type="project" value="InterPro"/>
</dbReference>
<comment type="function">
    <text evidence="3">Key enzyme for ketone body catabolism. Transfers the CoA moiety from succinate to acetoacetate. Formation of the enzyme-CoA intermediate proceeds via an unstable anhydride species formed between the carboxylate groups of the enzyme and substrate.</text>
</comment>
<dbReference type="EC" id="2.8.3.5" evidence="3"/>
<dbReference type="UniPathway" id="UPA00929">
    <property type="reaction ID" value="UER00894"/>
</dbReference>
<dbReference type="InterPro" id="IPR012791">
    <property type="entry name" value="3-oxoacid_CoA-transf_B"/>
</dbReference>
<feature type="active site" description="5-glutamyl coenzyme A thioester intermediate" evidence="4">
    <location>
        <position position="302"/>
    </location>
</feature>
<reference evidence="6" key="2">
    <citation type="journal article" date="2013" name="Nature">
        <title>Insights into bilaterian evolution from three spiralian genomes.</title>
        <authorList>
            <person name="Simakov O."/>
            <person name="Marletaz F."/>
            <person name="Cho S.J."/>
            <person name="Edsinger-Gonzales E."/>
            <person name="Havlak P."/>
            <person name="Hellsten U."/>
            <person name="Kuo D.H."/>
            <person name="Larsson T."/>
            <person name="Lv J."/>
            <person name="Arendt D."/>
            <person name="Savage R."/>
            <person name="Osoegawa K."/>
            <person name="de Jong P."/>
            <person name="Grimwood J."/>
            <person name="Chapman J.A."/>
            <person name="Shapiro H."/>
            <person name="Aerts A."/>
            <person name="Otillar R.P."/>
            <person name="Terry A.Y."/>
            <person name="Boore J.L."/>
            <person name="Grigoriev I.V."/>
            <person name="Lindberg D.R."/>
            <person name="Seaver E.C."/>
            <person name="Weisblat D.A."/>
            <person name="Putnam N.H."/>
            <person name="Rokhsar D.S."/>
        </authorList>
    </citation>
    <scope>NUCLEOTIDE SEQUENCE</scope>
    <source>
        <strain evidence="6">I ESC-2004</strain>
    </source>
</reference>
<reference evidence="5" key="3">
    <citation type="submission" date="2015-06" db="UniProtKB">
        <authorList>
            <consortium name="EnsemblMetazoa"/>
        </authorList>
    </citation>
    <scope>IDENTIFICATION</scope>
</reference>
<dbReference type="PROSITE" id="PS01274">
    <property type="entry name" value="COA_TRANSF_2"/>
    <property type="match status" value="1"/>
</dbReference>
<protein>
    <recommendedName>
        <fullName evidence="3">Succinyl-CoA:3-ketoacid-coenzyme A transferase</fullName>
        <ecNumber evidence="3">2.8.3.5</ecNumber>
    </recommendedName>
</protein>
<organism evidence="5 6">
    <name type="scientific">Capitella teleta</name>
    <name type="common">Polychaete worm</name>
    <dbReference type="NCBI Taxonomy" id="283909"/>
    <lineage>
        <taxon>Eukaryota</taxon>
        <taxon>Metazoa</taxon>
        <taxon>Spiralia</taxon>
        <taxon>Lophotrochozoa</taxon>
        <taxon>Annelida</taxon>
        <taxon>Polychaeta</taxon>
        <taxon>Sedentaria</taxon>
        <taxon>Scolecida</taxon>
        <taxon>Capitellidae</taxon>
        <taxon>Capitella</taxon>
    </lineage>
</organism>
<keyword evidence="6" id="KW-1185">Reference proteome</keyword>
<accession>X2A9R1</accession>
<dbReference type="EMBL" id="AMQN01000210">
    <property type="status" value="NOT_ANNOTATED_CDS"/>
    <property type="molecule type" value="Genomic_DNA"/>
</dbReference>
<dbReference type="PANTHER" id="PTHR13707">
    <property type="entry name" value="KETOACID-COENZYME A TRANSFERASE"/>
    <property type="match status" value="1"/>
</dbReference>
<dbReference type="GO" id="GO:0005739">
    <property type="term" value="C:mitochondrion"/>
    <property type="evidence" value="ECO:0007669"/>
    <property type="project" value="TreeGrafter"/>
</dbReference>
<dbReference type="SUPFAM" id="SSF100950">
    <property type="entry name" value="NagB/RpiA/CoA transferase-like"/>
    <property type="match status" value="2"/>
</dbReference>
<dbReference type="InterPro" id="IPR004165">
    <property type="entry name" value="CoA_trans_fam_I"/>
</dbReference>
<dbReference type="GO" id="GO:0008260">
    <property type="term" value="F:succinyl-CoA:3-oxo-acid CoA-transferase activity"/>
    <property type="evidence" value="ECO:0007669"/>
    <property type="project" value="UniProtKB-EC"/>
</dbReference>
<evidence type="ECO:0000313" key="6">
    <source>
        <dbReference type="Proteomes" id="UP000014760"/>
    </source>
</evidence>
<dbReference type="NCBIfam" id="TIGR02428">
    <property type="entry name" value="pcaJ_scoB_fam"/>
    <property type="match status" value="1"/>
</dbReference>
<dbReference type="InterPro" id="IPR012792">
    <property type="entry name" value="3-oxoacid_CoA-transf_A"/>
</dbReference>
<sequence length="475" mass="51623">MASSMLLGCVRSASRATLLSSRKFVLPAAVQACQFSTSFKRDATFHTDALDLIKEIPDNSKLLVGGIKRMIASYVGENAEFERQYLSGELEVELTPQGTLAERIRAGGAGIAAFFTPTAYGTLIHEGGAPIKYNPDGSIAIASQPREHREYNGRHYILEDGITGDFSLVKGWKADRAGNVIFRKTARNFNLPIAKAGQRCFVEVEEIVELGEIAPEDVHLPSIYVQGILKGEKYEKRIERRTLSKPKEENVKLSPAQEMRNKIIRRAAKEFHDGIYANLGIGMPMLASNYIPEGMTVHLQSENGILGLGEYPTEAEVDADLINAGKETVTIVPGSSYFSSDESFAMIRGGHVQLTILGAMQISKDGDIANWMIPGKMVKGMGGAMDLVSSAGTKVVVTMEHTAKGGKHKILNKCNLPLTGKQCVDMIITEMGVFDVLPGQGLVLTEIADGVTLDQVKAATECDFKVADDLKPMQQ</sequence>
<dbReference type="Pfam" id="PF01144">
    <property type="entry name" value="CoA_trans"/>
    <property type="match status" value="2"/>
</dbReference>